<feature type="compositionally biased region" description="Basic and acidic residues" evidence="1">
    <location>
        <begin position="477"/>
        <end position="496"/>
    </location>
</feature>
<feature type="region of interest" description="Disordered" evidence="1">
    <location>
        <begin position="443"/>
        <end position="496"/>
    </location>
</feature>
<evidence type="ECO:0000313" key="2">
    <source>
        <dbReference type="EMBL" id="KAK5577525.1"/>
    </source>
</evidence>
<feature type="compositionally biased region" description="Basic and acidic residues" evidence="1">
    <location>
        <begin position="79"/>
        <end position="95"/>
    </location>
</feature>
<sequence>MISLSIKNLSKNGYSAIKKYNRISTISTTSSSFIGNSLIPIKSISSSLILNNNKSIGSTTLNIKRFYSATNNNKNSDNSQDKKQHNFDHDDTYHNKEEFTKPPKYFYAVALITIACIGTYFVDNVISFSSEQILQDIKTILKSEDALERNNALKSISTRAGQAFCVEKVFKLGVVEVLVKALDDPDPIVQATAIKTLNRFSFFCFETFGDEAVKKGACEALTRIMLSDGMNCEAASNLWFHYFLSKTNQIQLLTSSDLLYCLQNLAYSDRFELQRISIATIKILFANRELYPMLNKLKGMISHLNKSQDVLISNHAEYYLNVLKGEYIPPVGNISLPDEELDRKFKIHSCYNLLLAPLTYLYCCSRWKKYTRDPIYLKAKGIYGGTMMLLAAVVSSLTLFPDYHPSKINARLKKEFSLNTKTIEEFERCKAISLAEAVTLVDKNKNNNNNGNDNGNNKDETSDEEKKKTGLFGFGKSQEEKEKEKEEKERVKREKQGDNILFSPNSLFTIKQASPILTYSILFTGWKHARFMLLPALALLIPQVYDFSVM</sequence>
<dbReference type="AlphaFoldDB" id="A0AAN7TYE4"/>
<feature type="compositionally biased region" description="Basic and acidic residues" evidence="1">
    <location>
        <begin position="456"/>
        <end position="468"/>
    </location>
</feature>
<dbReference type="Proteomes" id="UP001344447">
    <property type="component" value="Unassembled WGS sequence"/>
</dbReference>
<accession>A0AAN7TYE4</accession>
<dbReference type="Gene3D" id="1.25.10.10">
    <property type="entry name" value="Leucine-rich Repeat Variant"/>
    <property type="match status" value="1"/>
</dbReference>
<dbReference type="EMBL" id="JAVFKY010000004">
    <property type="protein sequence ID" value="KAK5577525.1"/>
    <property type="molecule type" value="Genomic_DNA"/>
</dbReference>
<dbReference type="InterPro" id="IPR016024">
    <property type="entry name" value="ARM-type_fold"/>
</dbReference>
<keyword evidence="3" id="KW-1185">Reference proteome</keyword>
<protein>
    <recommendedName>
        <fullName evidence="4">Armadillo repeat-containing domain-containing protein</fullName>
    </recommendedName>
</protein>
<organism evidence="2 3">
    <name type="scientific">Dictyostelium firmibasis</name>
    <dbReference type="NCBI Taxonomy" id="79012"/>
    <lineage>
        <taxon>Eukaryota</taxon>
        <taxon>Amoebozoa</taxon>
        <taxon>Evosea</taxon>
        <taxon>Eumycetozoa</taxon>
        <taxon>Dictyostelia</taxon>
        <taxon>Dictyosteliales</taxon>
        <taxon>Dictyosteliaceae</taxon>
        <taxon>Dictyostelium</taxon>
    </lineage>
</organism>
<proteinExistence type="predicted"/>
<gene>
    <name evidence="2" type="ORF">RB653_002468</name>
</gene>
<comment type="caution">
    <text evidence="2">The sequence shown here is derived from an EMBL/GenBank/DDBJ whole genome shotgun (WGS) entry which is preliminary data.</text>
</comment>
<dbReference type="SUPFAM" id="SSF48371">
    <property type="entry name" value="ARM repeat"/>
    <property type="match status" value="1"/>
</dbReference>
<feature type="region of interest" description="Disordered" evidence="1">
    <location>
        <begin position="72"/>
        <end position="95"/>
    </location>
</feature>
<reference evidence="2 3" key="1">
    <citation type="submission" date="2023-11" db="EMBL/GenBank/DDBJ databases">
        <title>Dfirmibasis_genome.</title>
        <authorList>
            <person name="Edelbroek B."/>
            <person name="Kjellin J."/>
            <person name="Jerlstrom-Hultqvist J."/>
            <person name="Soderbom F."/>
        </authorList>
    </citation>
    <scope>NUCLEOTIDE SEQUENCE [LARGE SCALE GENOMIC DNA]</scope>
    <source>
        <strain evidence="2 3">TNS-C-14</strain>
    </source>
</reference>
<evidence type="ECO:0008006" key="4">
    <source>
        <dbReference type="Google" id="ProtNLM"/>
    </source>
</evidence>
<evidence type="ECO:0000313" key="3">
    <source>
        <dbReference type="Proteomes" id="UP001344447"/>
    </source>
</evidence>
<name>A0AAN7TYE4_9MYCE</name>
<evidence type="ECO:0000256" key="1">
    <source>
        <dbReference type="SAM" id="MobiDB-lite"/>
    </source>
</evidence>
<feature type="compositionally biased region" description="Low complexity" evidence="1">
    <location>
        <begin position="446"/>
        <end position="455"/>
    </location>
</feature>
<dbReference type="InterPro" id="IPR011989">
    <property type="entry name" value="ARM-like"/>
</dbReference>